<organism evidence="1 2">
    <name type="scientific">Bauhinia variegata</name>
    <name type="common">Purple orchid tree</name>
    <name type="synonym">Phanera variegata</name>
    <dbReference type="NCBI Taxonomy" id="167791"/>
    <lineage>
        <taxon>Eukaryota</taxon>
        <taxon>Viridiplantae</taxon>
        <taxon>Streptophyta</taxon>
        <taxon>Embryophyta</taxon>
        <taxon>Tracheophyta</taxon>
        <taxon>Spermatophyta</taxon>
        <taxon>Magnoliopsida</taxon>
        <taxon>eudicotyledons</taxon>
        <taxon>Gunneridae</taxon>
        <taxon>Pentapetalae</taxon>
        <taxon>rosids</taxon>
        <taxon>fabids</taxon>
        <taxon>Fabales</taxon>
        <taxon>Fabaceae</taxon>
        <taxon>Cercidoideae</taxon>
        <taxon>Cercideae</taxon>
        <taxon>Bauhiniinae</taxon>
        <taxon>Bauhinia</taxon>
    </lineage>
</organism>
<gene>
    <name evidence="1" type="ORF">L6164_027066</name>
</gene>
<accession>A0ACB9LS35</accession>
<sequence>MSTSESQPPKPGPISPEKQSPIEQSDATIGSKVEALSPDQSGSVPFNGGEGGGEGDQEENEEELGECGFCLFMKGGGCRDSFTDWEKCVEEGEKNKEDIVEKCAEVTKALRDCMLIHADYYEPILRAEKAAEQEVVNELEKEAAAKRSEQSTDQNGSDPNQSQKDSGNERASSDK</sequence>
<name>A0ACB9LS35_BAUVA</name>
<protein>
    <submittedName>
        <fullName evidence="1">Uncharacterized protein</fullName>
    </submittedName>
</protein>
<dbReference type="Proteomes" id="UP000828941">
    <property type="component" value="Chromosome 11"/>
</dbReference>
<comment type="caution">
    <text evidence="1">The sequence shown here is derived from an EMBL/GenBank/DDBJ whole genome shotgun (WGS) entry which is preliminary data.</text>
</comment>
<evidence type="ECO:0000313" key="2">
    <source>
        <dbReference type="Proteomes" id="UP000828941"/>
    </source>
</evidence>
<keyword evidence="2" id="KW-1185">Reference proteome</keyword>
<dbReference type="EMBL" id="CM039436">
    <property type="protein sequence ID" value="KAI4314130.1"/>
    <property type="molecule type" value="Genomic_DNA"/>
</dbReference>
<proteinExistence type="predicted"/>
<reference evidence="1 2" key="1">
    <citation type="journal article" date="2022" name="DNA Res.">
        <title>Chromosomal-level genome assembly of the orchid tree Bauhinia variegata (Leguminosae; Cercidoideae) supports the allotetraploid origin hypothesis of Bauhinia.</title>
        <authorList>
            <person name="Zhong Y."/>
            <person name="Chen Y."/>
            <person name="Zheng D."/>
            <person name="Pang J."/>
            <person name="Liu Y."/>
            <person name="Luo S."/>
            <person name="Meng S."/>
            <person name="Qian L."/>
            <person name="Wei D."/>
            <person name="Dai S."/>
            <person name="Zhou R."/>
        </authorList>
    </citation>
    <scope>NUCLEOTIDE SEQUENCE [LARGE SCALE GENOMIC DNA]</scope>
    <source>
        <strain evidence="1">BV-YZ2020</strain>
    </source>
</reference>
<evidence type="ECO:0000313" key="1">
    <source>
        <dbReference type="EMBL" id="KAI4314130.1"/>
    </source>
</evidence>